<dbReference type="OrthoDB" id="425925at2759"/>
<name>A0A8K0F1W1_ANDGO</name>
<sequence length="639" mass="70905">MFRRLGGLTSTLSQLTKDVFIEDADTADDGQKQTSRNDANSKNSASVAGSSGGAAASSSSGLRGSFNGLLNWKDGTSANMVPIETSGKDIALNSSDALGFIRVSIVASDDQQTKKLKEQIRDLEEAVQAMEEELVAAQSSSQHHLSTATTHAKSLEADAELAKAQLEIANLNTRLQKEQEKVSRLSSSVQKTTNSNSSAIPSNSVSKKQYDDLLAFAIKAAKLVVEKRSSLVESGAYDACFALMQESMARILSKISENESMRIQLEELSEDAHRARSFEAEVSELHTELSAREVTIQRLTAQMSESRTSLSEKIVDLESRVRELQSANNKLESTVKDLQDRSAREEMTRVRSMDTLEAELHVEREKMRKEFDEWSSQKDAYETSIADRDDQIRTLKEQLSVSLRSQGNLEAALQSFEQELAFEKEHTSIPLRSKVRDLEQRLEKCQLTEEKFADVSERLSALQKEMDAKDKFAIALRDENLRLKEEISALRDHLEESLVRLKNAMDDEFVVDRRIVNDLLVAYVSRKGDRQVLELMAKILHLSDDDKEKMGLIQQSSRSLWVSVFQKASNAFNAAAVKSPDAAQKTRAVTNDAGSLSDLFVQFLIKEATKSELGTHGTAATPLSPADDTRLPGKEPHTP</sequence>
<feature type="region of interest" description="Disordered" evidence="5">
    <location>
        <begin position="179"/>
        <end position="203"/>
    </location>
</feature>
<feature type="compositionally biased region" description="Low complexity" evidence="5">
    <location>
        <begin position="194"/>
        <end position="203"/>
    </location>
</feature>
<feature type="coiled-coil region" evidence="4">
    <location>
        <begin position="307"/>
        <end position="373"/>
    </location>
</feature>
<comment type="caution">
    <text evidence="6">The sequence shown here is derived from an EMBL/GenBank/DDBJ whole genome shotgun (WGS) entry which is preliminary data.</text>
</comment>
<feature type="coiled-coil region" evidence="4">
    <location>
        <begin position="445"/>
        <end position="504"/>
    </location>
</feature>
<keyword evidence="2" id="KW-0333">Golgi apparatus</keyword>
<dbReference type="GO" id="GO:0007030">
    <property type="term" value="P:Golgi organization"/>
    <property type="evidence" value="ECO:0007669"/>
    <property type="project" value="TreeGrafter"/>
</dbReference>
<reference evidence="6" key="1">
    <citation type="submission" date="2019-09" db="EMBL/GenBank/DDBJ databases">
        <title>The Mitochondrial Proteome of the Jakobid, Andalucia godoyi, a Protist With the Most Gene-Rich and Bacteria-Like Mitochondrial Genome.</title>
        <authorList>
            <person name="Gray M.W."/>
            <person name="Burger G."/>
            <person name="Derelle R."/>
            <person name="Klimes V."/>
            <person name="Leger M."/>
            <person name="Sarrasin M."/>
            <person name="Vlcek C."/>
            <person name="Roger A.J."/>
            <person name="Elias M."/>
            <person name="Lang B.F."/>
        </authorList>
    </citation>
    <scope>NUCLEOTIDE SEQUENCE</scope>
    <source>
        <strain evidence="6">And28</strain>
    </source>
</reference>
<dbReference type="PANTHER" id="PTHR18921">
    <property type="entry name" value="MYOSIN HEAVY CHAIN - RELATED"/>
    <property type="match status" value="1"/>
</dbReference>
<evidence type="ECO:0000256" key="3">
    <source>
        <dbReference type="ARBA" id="ARBA00023054"/>
    </source>
</evidence>
<proteinExistence type="predicted"/>
<gene>
    <name evidence="6" type="ORF">ANDGO_03000</name>
</gene>
<feature type="region of interest" description="Disordered" evidence="5">
    <location>
        <begin position="613"/>
        <end position="639"/>
    </location>
</feature>
<evidence type="ECO:0000256" key="4">
    <source>
        <dbReference type="SAM" id="Coils"/>
    </source>
</evidence>
<feature type="compositionally biased region" description="Low complexity" evidence="5">
    <location>
        <begin position="40"/>
        <end position="61"/>
    </location>
</feature>
<protein>
    <submittedName>
        <fullName evidence="6">Mitochondrial Smc domain-containing protein</fullName>
    </submittedName>
</protein>
<organism evidence="6 7">
    <name type="scientific">Andalucia godoyi</name>
    <name type="common">Flagellate</name>
    <dbReference type="NCBI Taxonomy" id="505711"/>
    <lineage>
        <taxon>Eukaryota</taxon>
        <taxon>Discoba</taxon>
        <taxon>Jakobida</taxon>
        <taxon>Andalucina</taxon>
        <taxon>Andaluciidae</taxon>
        <taxon>Andalucia</taxon>
    </lineage>
</organism>
<feature type="compositionally biased region" description="Polar residues" evidence="5">
    <location>
        <begin position="184"/>
        <end position="193"/>
    </location>
</feature>
<dbReference type="Proteomes" id="UP000799049">
    <property type="component" value="Unassembled WGS sequence"/>
</dbReference>
<evidence type="ECO:0000256" key="1">
    <source>
        <dbReference type="ARBA" id="ARBA00004555"/>
    </source>
</evidence>
<dbReference type="PANTHER" id="PTHR18921:SF2">
    <property type="entry name" value="THYROID RECEPTOR-INTERACTING PROTEIN 11"/>
    <property type="match status" value="1"/>
</dbReference>
<accession>A0A8K0F1W1</accession>
<dbReference type="GO" id="GO:0006888">
    <property type="term" value="P:endoplasmic reticulum to Golgi vesicle-mediated transport"/>
    <property type="evidence" value="ECO:0007669"/>
    <property type="project" value="TreeGrafter"/>
</dbReference>
<dbReference type="GO" id="GO:0005794">
    <property type="term" value="C:Golgi apparatus"/>
    <property type="evidence" value="ECO:0007669"/>
    <property type="project" value="UniProtKB-SubCell"/>
</dbReference>
<feature type="compositionally biased region" description="Basic and acidic residues" evidence="5">
    <location>
        <begin position="627"/>
        <end position="639"/>
    </location>
</feature>
<evidence type="ECO:0000256" key="2">
    <source>
        <dbReference type="ARBA" id="ARBA00023034"/>
    </source>
</evidence>
<comment type="subcellular location">
    <subcellularLocation>
        <location evidence="1">Golgi apparatus</location>
    </subcellularLocation>
</comment>
<dbReference type="AlphaFoldDB" id="A0A8K0F1W1"/>
<evidence type="ECO:0000313" key="7">
    <source>
        <dbReference type="Proteomes" id="UP000799049"/>
    </source>
</evidence>
<keyword evidence="7" id="KW-1185">Reference proteome</keyword>
<feature type="region of interest" description="Disordered" evidence="5">
    <location>
        <begin position="26"/>
        <end position="61"/>
    </location>
</feature>
<evidence type="ECO:0000313" key="6">
    <source>
        <dbReference type="EMBL" id="KAF0852178.1"/>
    </source>
</evidence>
<evidence type="ECO:0000256" key="5">
    <source>
        <dbReference type="SAM" id="MobiDB-lite"/>
    </source>
</evidence>
<dbReference type="GO" id="GO:0031267">
    <property type="term" value="F:small GTPase binding"/>
    <property type="evidence" value="ECO:0007669"/>
    <property type="project" value="TreeGrafter"/>
</dbReference>
<dbReference type="EMBL" id="VRVR01000056">
    <property type="protein sequence ID" value="KAF0852178.1"/>
    <property type="molecule type" value="Genomic_DNA"/>
</dbReference>
<keyword evidence="3 4" id="KW-0175">Coiled coil</keyword>